<name>M8B6W2_AEGTA</name>
<protein>
    <submittedName>
        <fullName evidence="1">Uncharacterized protein</fullName>
    </submittedName>
</protein>
<dbReference type="AlphaFoldDB" id="M8B6W2"/>
<proteinExistence type="predicted"/>
<reference evidence="1" key="1">
    <citation type="submission" date="2015-06" db="UniProtKB">
        <authorList>
            <consortium name="EnsemblPlants"/>
        </authorList>
    </citation>
    <scope>IDENTIFICATION</scope>
</reference>
<dbReference type="EnsemblPlants" id="EMT12502">
    <property type="protein sequence ID" value="EMT12502"/>
    <property type="gene ID" value="F775_12897"/>
</dbReference>
<sequence>MAGTLSPDIDHWNGVKDIGLMLKEISALKRLISLSDNSYRVIRLPTRLSLDDSQGDQQFYLGKSTKGIYCASRITSHRSHLQVWFLNHLNEWVLKHDKDIFPVLPNIDYGNPCDGPWILQQFDYDEHSDEDDSVVEDNREAVEKENFEAIVEQGKFEWDSENDNVLEPEVAAGELIHVSLDSILSKRLCS</sequence>
<accession>M8B6W2</accession>
<organism evidence="1">
    <name type="scientific">Aegilops tauschii</name>
    <name type="common">Tausch's goatgrass</name>
    <name type="synonym">Aegilops squarrosa</name>
    <dbReference type="NCBI Taxonomy" id="37682"/>
    <lineage>
        <taxon>Eukaryota</taxon>
        <taxon>Viridiplantae</taxon>
        <taxon>Streptophyta</taxon>
        <taxon>Embryophyta</taxon>
        <taxon>Tracheophyta</taxon>
        <taxon>Spermatophyta</taxon>
        <taxon>Magnoliopsida</taxon>
        <taxon>Liliopsida</taxon>
        <taxon>Poales</taxon>
        <taxon>Poaceae</taxon>
        <taxon>BOP clade</taxon>
        <taxon>Pooideae</taxon>
        <taxon>Triticodae</taxon>
        <taxon>Triticeae</taxon>
        <taxon>Triticinae</taxon>
        <taxon>Aegilops</taxon>
    </lineage>
</organism>
<evidence type="ECO:0000313" key="1">
    <source>
        <dbReference type="EnsemblPlants" id="EMT12502"/>
    </source>
</evidence>
<dbReference type="PANTHER" id="PTHR34591:SF29">
    <property type="entry name" value="F-BOX DOMAIN-CONTAINING PROTEIN"/>
    <property type="match status" value="1"/>
</dbReference>
<dbReference type="PANTHER" id="PTHR34591">
    <property type="entry name" value="OS03G0653100 PROTEIN-RELATED"/>
    <property type="match status" value="1"/>
</dbReference>